<feature type="compositionally biased region" description="Basic and acidic residues" evidence="8">
    <location>
        <begin position="385"/>
        <end position="417"/>
    </location>
</feature>
<comment type="subcellular location">
    <subcellularLocation>
        <location evidence="1 7">Nucleus</location>
    </subcellularLocation>
</comment>
<protein>
    <recommendedName>
        <fullName evidence="7">Enhancer of polycomb-like protein</fullName>
    </recommendedName>
</protein>
<feature type="compositionally biased region" description="Low complexity" evidence="8">
    <location>
        <begin position="748"/>
        <end position="768"/>
    </location>
</feature>
<dbReference type="Proteomes" id="UP001049176">
    <property type="component" value="Chromosome 6"/>
</dbReference>
<feature type="region of interest" description="Disordered" evidence="8">
    <location>
        <begin position="385"/>
        <end position="420"/>
    </location>
</feature>
<feature type="domain" description="Enhancer of polycomb-like N-terminal" evidence="9">
    <location>
        <begin position="16"/>
        <end position="215"/>
    </location>
</feature>
<evidence type="ECO:0000259" key="9">
    <source>
        <dbReference type="Pfam" id="PF10513"/>
    </source>
</evidence>
<sequence>MPRHGQAPSTNIRNRYRINNKSRLKVIRGNIDTDPVVVDEDEEKNRLLQSVAGVDQDDANEHHLQAVLSAAALQNGSTRGSGKEKETDKDKEESAPAVFIPVPDSTGLADNHEQFYPPNKYKDPSGYFQSTYTVEDLFDASLANGFSYVMDERDMEWLTKNNEEARGEGTSAQGAVSGTRVSSRSAKSKGKEPDSVQPVVITEDEFELVMGLYEKVTHEETEFLHHSLETGMTFPPFADYQDTFASPLPSVTFVSFTPPSWLPSPAHLTQIARAIYPYWKERKLERGGRRIIPTVNLDENDALNESYICFRRRDVKTARKTRASQVSSYDKLARLQVDFASVLHLANLVLQREQLKREAVAHSQHIWEERRELVEIRLKHPTVTEKGDEELLRDKERPSRRSEATRVKIPPKHESHTASRPLYISPKERYENYRSRLEQALQIAKEVDQPWEDITDTGYLQPPSAYASRLFKYVTPPDTPRSLSPDLGDGTGQNSGTSGVRQRRAVRLRYGRGGRRFIDRRPSFVDATTFTSQRKRPREYDDGEVDEERDRRLRDRWRFDSDDSPPSDPKAADEQDRKLVDEFDVKQLRYSLNLMHESDYAHVLNDPTLTLTTSDGQTRTVIPFRPSIPSALPIHQHNISRPAQNVVLAPAAQPNTTTSSSSRPGVFIPVSPAQGNHIETTIPRPGEISALTAPLREATFPDLQSKPIPASSSTILSQSQQLSQFSQPAANGVARPAINVPYVVKTEPVAPSSASSPSPQRSHQQSVSAQNQEGGGEQKPTVNGVAQPPLVNGHASNLDKSSSVNSNVLHLSTTTDMKLKLPPIRQTPKSSNSTGARGGIPIQRPPSSLGGNAKVI</sequence>
<feature type="region of interest" description="Disordered" evidence="8">
    <location>
        <begin position="528"/>
        <end position="577"/>
    </location>
</feature>
<comment type="caution">
    <text evidence="10">The sequence shown here is derived from an EMBL/GenBank/DDBJ whole genome shotgun (WGS) entry which is preliminary data.</text>
</comment>
<evidence type="ECO:0000256" key="6">
    <source>
        <dbReference type="ARBA" id="ARBA00025513"/>
    </source>
</evidence>
<feature type="region of interest" description="Disordered" evidence="8">
    <location>
        <begin position="748"/>
        <end position="856"/>
    </location>
</feature>
<gene>
    <name evidence="10" type="ORF">E1B28_009684</name>
</gene>
<dbReference type="OrthoDB" id="435275at2759"/>
<proteinExistence type="inferred from homology"/>
<feature type="compositionally biased region" description="Basic and acidic residues" evidence="8">
    <location>
        <begin position="81"/>
        <end position="94"/>
    </location>
</feature>
<dbReference type="GO" id="GO:0005634">
    <property type="term" value="C:nucleus"/>
    <property type="evidence" value="ECO:0007669"/>
    <property type="project" value="UniProtKB-SubCell"/>
</dbReference>
<organism evidence="10 11">
    <name type="scientific">Marasmius oreades</name>
    <name type="common">fairy-ring Marasmius</name>
    <dbReference type="NCBI Taxonomy" id="181124"/>
    <lineage>
        <taxon>Eukaryota</taxon>
        <taxon>Fungi</taxon>
        <taxon>Dikarya</taxon>
        <taxon>Basidiomycota</taxon>
        <taxon>Agaricomycotina</taxon>
        <taxon>Agaricomycetes</taxon>
        <taxon>Agaricomycetidae</taxon>
        <taxon>Agaricales</taxon>
        <taxon>Marasmiineae</taxon>
        <taxon>Marasmiaceae</taxon>
        <taxon>Marasmius</taxon>
    </lineage>
</organism>
<dbReference type="GO" id="GO:0035267">
    <property type="term" value="C:NuA4 histone acetyltransferase complex"/>
    <property type="evidence" value="ECO:0007669"/>
    <property type="project" value="InterPro"/>
</dbReference>
<keyword evidence="4 7" id="KW-0804">Transcription</keyword>
<feature type="compositionally biased region" description="Basic and acidic residues" evidence="8">
    <location>
        <begin position="548"/>
        <end position="561"/>
    </location>
</feature>
<dbReference type="AlphaFoldDB" id="A0A9P7RW96"/>
<evidence type="ECO:0000313" key="11">
    <source>
        <dbReference type="Proteomes" id="UP001049176"/>
    </source>
</evidence>
<evidence type="ECO:0000256" key="3">
    <source>
        <dbReference type="ARBA" id="ARBA00023015"/>
    </source>
</evidence>
<dbReference type="EMBL" id="CM032186">
    <property type="protein sequence ID" value="KAG7090577.1"/>
    <property type="molecule type" value="Genomic_DNA"/>
</dbReference>
<keyword evidence="3 7" id="KW-0805">Transcription regulation</keyword>
<name>A0A9P7RW96_9AGAR</name>
<reference evidence="10" key="1">
    <citation type="journal article" date="2021" name="Genome Biol. Evol.">
        <title>The assembled and annotated genome of the fairy-ring fungus Marasmius oreades.</title>
        <authorList>
            <person name="Hiltunen M."/>
            <person name="Ament-Velasquez S.L."/>
            <person name="Johannesson H."/>
        </authorList>
    </citation>
    <scope>NUCLEOTIDE SEQUENCE</scope>
    <source>
        <strain evidence="10">03SP1</strain>
    </source>
</reference>
<feature type="region of interest" description="Disordered" evidence="8">
    <location>
        <begin position="72"/>
        <end position="94"/>
    </location>
</feature>
<evidence type="ECO:0000256" key="4">
    <source>
        <dbReference type="ARBA" id="ARBA00023163"/>
    </source>
</evidence>
<evidence type="ECO:0000256" key="2">
    <source>
        <dbReference type="ARBA" id="ARBA00008035"/>
    </source>
</evidence>
<evidence type="ECO:0000256" key="8">
    <source>
        <dbReference type="SAM" id="MobiDB-lite"/>
    </source>
</evidence>
<keyword evidence="11" id="KW-1185">Reference proteome</keyword>
<comment type="similarity">
    <text evidence="2 7">Belongs to the enhancer of polycomb family.</text>
</comment>
<feature type="region of interest" description="Disordered" evidence="8">
    <location>
        <begin position="164"/>
        <end position="196"/>
    </location>
</feature>
<comment type="function">
    <text evidence="6">Component of the NuA4 histone acetyltransferase complex which is involved in transcriptional activation of selected genes principally by acetylation of nucleosomal histone H4 and H2A. The NuA4 complex is also involved in DNA repair. Involved in gene silencing by neighboring heterochromatin, blockage of the silencing spreading along the chromosome, and required for cell cycle progression through G2/M.</text>
</comment>
<evidence type="ECO:0000256" key="1">
    <source>
        <dbReference type="ARBA" id="ARBA00004123"/>
    </source>
</evidence>
<accession>A0A9P7RW96</accession>
<dbReference type="RefSeq" id="XP_043007047.1">
    <property type="nucleotide sequence ID" value="XM_043154592.1"/>
</dbReference>
<dbReference type="GO" id="GO:0006357">
    <property type="term" value="P:regulation of transcription by RNA polymerase II"/>
    <property type="evidence" value="ECO:0007669"/>
    <property type="project" value="InterPro"/>
</dbReference>
<evidence type="ECO:0000313" key="10">
    <source>
        <dbReference type="EMBL" id="KAG7090577.1"/>
    </source>
</evidence>
<dbReference type="KEGG" id="more:E1B28_009684"/>
<evidence type="ECO:0000256" key="5">
    <source>
        <dbReference type="ARBA" id="ARBA00023242"/>
    </source>
</evidence>
<keyword evidence="5 7" id="KW-0539">Nucleus</keyword>
<dbReference type="InterPro" id="IPR024943">
    <property type="entry name" value="Enhancer_polycomb"/>
</dbReference>
<feature type="compositionally biased region" description="Low complexity" evidence="8">
    <location>
        <begin position="801"/>
        <end position="812"/>
    </location>
</feature>
<evidence type="ECO:0000256" key="7">
    <source>
        <dbReference type="RuleBase" id="RU361124"/>
    </source>
</evidence>
<feature type="compositionally biased region" description="Polar residues" evidence="8">
    <location>
        <begin position="170"/>
        <end position="185"/>
    </location>
</feature>
<dbReference type="GeneID" id="66078760"/>
<dbReference type="Pfam" id="PF10513">
    <property type="entry name" value="EPL1"/>
    <property type="match status" value="1"/>
</dbReference>
<dbReference type="PANTHER" id="PTHR14898">
    <property type="entry name" value="ENHANCER OF POLYCOMB"/>
    <property type="match status" value="1"/>
</dbReference>
<feature type="region of interest" description="Disordered" evidence="8">
    <location>
        <begin position="476"/>
        <end position="506"/>
    </location>
</feature>
<dbReference type="InterPro" id="IPR019542">
    <property type="entry name" value="Enhancer_polycomb-like_N"/>
</dbReference>